<dbReference type="Pfam" id="PF13649">
    <property type="entry name" value="Methyltransf_25"/>
    <property type="match status" value="1"/>
</dbReference>
<dbReference type="EMBL" id="BARS01000190">
    <property type="protein sequence ID" value="GAF73376.1"/>
    <property type="molecule type" value="Genomic_DNA"/>
</dbReference>
<accession>X0SE20</accession>
<comment type="caution">
    <text evidence="5">The sequence shown here is derived from an EMBL/GenBank/DDBJ whole genome shotgun (WGS) entry which is preliminary data.</text>
</comment>
<feature type="domain" description="Methyltransferase" evidence="4">
    <location>
        <begin position="89"/>
        <end position="162"/>
    </location>
</feature>
<dbReference type="GO" id="GO:0032259">
    <property type="term" value="P:methylation"/>
    <property type="evidence" value="ECO:0007669"/>
    <property type="project" value="UniProtKB-KW"/>
</dbReference>
<evidence type="ECO:0000256" key="1">
    <source>
        <dbReference type="ARBA" id="ARBA00022603"/>
    </source>
</evidence>
<proteinExistence type="predicted"/>
<dbReference type="Gene3D" id="3.40.50.150">
    <property type="entry name" value="Vaccinia Virus protein VP39"/>
    <property type="match status" value="1"/>
</dbReference>
<keyword evidence="1" id="KW-0489">Methyltransferase</keyword>
<keyword evidence="3" id="KW-0949">S-adenosyl-L-methionine</keyword>
<dbReference type="SUPFAM" id="SSF53335">
    <property type="entry name" value="S-adenosyl-L-methionine-dependent methyltransferases"/>
    <property type="match status" value="1"/>
</dbReference>
<evidence type="ECO:0000256" key="2">
    <source>
        <dbReference type="ARBA" id="ARBA00022679"/>
    </source>
</evidence>
<evidence type="ECO:0000313" key="5">
    <source>
        <dbReference type="EMBL" id="GAF73376.1"/>
    </source>
</evidence>
<gene>
    <name evidence="5" type="ORF">S01H1_00528</name>
</gene>
<dbReference type="PANTHER" id="PTHR43464">
    <property type="entry name" value="METHYLTRANSFERASE"/>
    <property type="match status" value="1"/>
</dbReference>
<protein>
    <recommendedName>
        <fullName evidence="4">Methyltransferase domain-containing protein</fullName>
    </recommendedName>
</protein>
<feature type="non-terminal residue" evidence="5">
    <location>
        <position position="164"/>
    </location>
</feature>
<name>X0SE20_9ZZZZ</name>
<dbReference type="InterPro" id="IPR029063">
    <property type="entry name" value="SAM-dependent_MTases_sf"/>
</dbReference>
<dbReference type="AlphaFoldDB" id="X0SE20"/>
<dbReference type="CDD" id="cd02440">
    <property type="entry name" value="AdoMet_MTases"/>
    <property type="match status" value="1"/>
</dbReference>
<reference evidence="5" key="1">
    <citation type="journal article" date="2014" name="Front. Microbiol.">
        <title>High frequency of phylogenetically diverse reductive dehalogenase-homologous genes in deep subseafloor sedimentary metagenomes.</title>
        <authorList>
            <person name="Kawai M."/>
            <person name="Futagami T."/>
            <person name="Toyoda A."/>
            <person name="Takaki Y."/>
            <person name="Nishi S."/>
            <person name="Hori S."/>
            <person name="Arai W."/>
            <person name="Tsubouchi T."/>
            <person name="Morono Y."/>
            <person name="Uchiyama I."/>
            <person name="Ito T."/>
            <person name="Fujiyama A."/>
            <person name="Inagaki F."/>
            <person name="Takami H."/>
        </authorList>
    </citation>
    <scope>NUCLEOTIDE SEQUENCE</scope>
    <source>
        <strain evidence="5">Expedition CK06-06</strain>
    </source>
</reference>
<keyword evidence="2" id="KW-0808">Transferase</keyword>
<dbReference type="GO" id="GO:0008168">
    <property type="term" value="F:methyltransferase activity"/>
    <property type="evidence" value="ECO:0007669"/>
    <property type="project" value="UniProtKB-KW"/>
</dbReference>
<evidence type="ECO:0000259" key="4">
    <source>
        <dbReference type="Pfam" id="PF13649"/>
    </source>
</evidence>
<sequence>MRLLALFLLQIFKRLPTSCVEPLVSKLVAQHTRSLLAEDALRFLFRLDALLYSLQGLKAREYDGGTHTKHRHTRYHNFFVDRISLGERVLDIGCGDGALTYDVAQKSGAYVVGIDINADNIRIAQQRHVHSRIEYRVGDALEKLPERPFDVVILSNVLEHLTRR</sequence>
<organism evidence="5">
    <name type="scientific">marine sediment metagenome</name>
    <dbReference type="NCBI Taxonomy" id="412755"/>
    <lineage>
        <taxon>unclassified sequences</taxon>
        <taxon>metagenomes</taxon>
        <taxon>ecological metagenomes</taxon>
    </lineage>
</organism>
<dbReference type="InterPro" id="IPR041698">
    <property type="entry name" value="Methyltransf_25"/>
</dbReference>
<dbReference type="PANTHER" id="PTHR43464:SF19">
    <property type="entry name" value="UBIQUINONE BIOSYNTHESIS O-METHYLTRANSFERASE, MITOCHONDRIAL"/>
    <property type="match status" value="1"/>
</dbReference>
<evidence type="ECO:0000256" key="3">
    <source>
        <dbReference type="ARBA" id="ARBA00022691"/>
    </source>
</evidence>